<evidence type="ECO:0000313" key="3">
    <source>
        <dbReference type="Proteomes" id="UP001161247"/>
    </source>
</evidence>
<keyword evidence="3" id="KW-1185">Reference proteome</keyword>
<dbReference type="Proteomes" id="UP001161247">
    <property type="component" value="Chromosome 3"/>
</dbReference>
<organism evidence="2 3">
    <name type="scientific">Oldenlandia corymbosa var. corymbosa</name>
    <dbReference type="NCBI Taxonomy" id="529605"/>
    <lineage>
        <taxon>Eukaryota</taxon>
        <taxon>Viridiplantae</taxon>
        <taxon>Streptophyta</taxon>
        <taxon>Embryophyta</taxon>
        <taxon>Tracheophyta</taxon>
        <taxon>Spermatophyta</taxon>
        <taxon>Magnoliopsida</taxon>
        <taxon>eudicotyledons</taxon>
        <taxon>Gunneridae</taxon>
        <taxon>Pentapetalae</taxon>
        <taxon>asterids</taxon>
        <taxon>lamiids</taxon>
        <taxon>Gentianales</taxon>
        <taxon>Rubiaceae</taxon>
        <taxon>Rubioideae</taxon>
        <taxon>Spermacoceae</taxon>
        <taxon>Hedyotis-Oldenlandia complex</taxon>
        <taxon>Oldenlandia</taxon>
    </lineage>
</organism>
<evidence type="ECO:0000313" key="2">
    <source>
        <dbReference type="EMBL" id="CAI9099682.1"/>
    </source>
</evidence>
<keyword evidence="1" id="KW-0812">Transmembrane</keyword>
<gene>
    <name evidence="2" type="ORF">OLC1_LOCUS9649</name>
</gene>
<sequence length="100" mass="11826">MEGNGVVRYRCGLIVNLVTYWKDDHPRRRFWGCPLYPRDDRCRFFRWHDPDVCARAKAIIPGLLRRCNTNDEEIRQLKKKLFWTQIAAIVLAAMAFSSVI</sequence>
<protein>
    <submittedName>
        <fullName evidence="2">OLC1v1036539C1</fullName>
    </submittedName>
</protein>
<reference evidence="2" key="1">
    <citation type="submission" date="2023-03" db="EMBL/GenBank/DDBJ databases">
        <authorList>
            <person name="Julca I."/>
        </authorList>
    </citation>
    <scope>NUCLEOTIDE SEQUENCE</scope>
</reference>
<dbReference type="PANTHER" id="PTHR33248">
    <property type="entry name" value="ZINC ION-BINDING PROTEIN"/>
    <property type="match status" value="1"/>
</dbReference>
<name>A0AAV1CW73_OLDCO</name>
<evidence type="ECO:0000256" key="1">
    <source>
        <dbReference type="SAM" id="Phobius"/>
    </source>
</evidence>
<keyword evidence="1" id="KW-0472">Membrane</keyword>
<feature type="transmembrane region" description="Helical" evidence="1">
    <location>
        <begin position="81"/>
        <end position="99"/>
    </location>
</feature>
<dbReference type="EMBL" id="OX459120">
    <property type="protein sequence ID" value="CAI9099682.1"/>
    <property type="molecule type" value="Genomic_DNA"/>
</dbReference>
<accession>A0AAV1CW73</accession>
<proteinExistence type="predicted"/>
<dbReference type="AlphaFoldDB" id="A0AAV1CW73"/>
<keyword evidence="1" id="KW-1133">Transmembrane helix</keyword>